<evidence type="ECO:0000313" key="9">
    <source>
        <dbReference type="EMBL" id="ANG64341.1"/>
    </source>
</evidence>
<feature type="transmembrane region" description="Helical" evidence="7">
    <location>
        <begin position="235"/>
        <end position="257"/>
    </location>
</feature>
<feature type="transmembrane region" description="Helical" evidence="7">
    <location>
        <begin position="170"/>
        <end position="194"/>
    </location>
</feature>
<dbReference type="InterPro" id="IPR010656">
    <property type="entry name" value="DctM"/>
</dbReference>
<keyword evidence="4 7" id="KW-0812">Transmembrane</keyword>
<keyword evidence="3 7" id="KW-0997">Cell inner membrane</keyword>
<gene>
    <name evidence="9" type="ORF">A8C75_18915</name>
</gene>
<evidence type="ECO:0000313" key="10">
    <source>
        <dbReference type="Proteomes" id="UP000078070"/>
    </source>
</evidence>
<evidence type="ECO:0000256" key="6">
    <source>
        <dbReference type="ARBA" id="ARBA00023136"/>
    </source>
</evidence>
<dbReference type="KEGG" id="mars:A8C75_18915"/>
<evidence type="ECO:0000256" key="4">
    <source>
        <dbReference type="ARBA" id="ARBA00022692"/>
    </source>
</evidence>
<comment type="similarity">
    <text evidence="7">Belongs to the TRAP transporter large permease family.</text>
</comment>
<feature type="transmembrane region" description="Helical" evidence="7">
    <location>
        <begin position="47"/>
        <end position="69"/>
    </location>
</feature>
<feature type="transmembrane region" description="Helical" evidence="7">
    <location>
        <begin position="316"/>
        <end position="345"/>
    </location>
</feature>
<keyword evidence="10" id="KW-1185">Reference proteome</keyword>
<comment type="subunit">
    <text evidence="7">The complex comprises the extracytoplasmic solute receptor protein and the two transmembrane proteins.</text>
</comment>
<feature type="transmembrane region" description="Helical" evidence="7">
    <location>
        <begin position="398"/>
        <end position="421"/>
    </location>
</feature>
<keyword evidence="5 7" id="KW-1133">Transmembrane helix</keyword>
<feature type="transmembrane region" description="Helical" evidence="7">
    <location>
        <begin position="90"/>
        <end position="112"/>
    </location>
</feature>
<dbReference type="OrthoDB" id="9796052at2"/>
<dbReference type="Pfam" id="PF06808">
    <property type="entry name" value="DctM"/>
    <property type="match status" value="1"/>
</dbReference>
<feature type="transmembrane region" description="Helical" evidence="7">
    <location>
        <begin position="134"/>
        <end position="158"/>
    </location>
</feature>
<evidence type="ECO:0000256" key="7">
    <source>
        <dbReference type="RuleBase" id="RU369079"/>
    </source>
</evidence>
<proteinExistence type="inferred from homology"/>
<dbReference type="Proteomes" id="UP000078070">
    <property type="component" value="Chromosome"/>
</dbReference>
<keyword evidence="2" id="KW-1003">Cell membrane</keyword>
<accession>A0A1A9F3A6</accession>
<dbReference type="RefSeq" id="WP_067385859.1">
    <property type="nucleotide sequence ID" value="NZ_CP015839.1"/>
</dbReference>
<protein>
    <recommendedName>
        <fullName evidence="7">TRAP transporter large permease protein</fullName>
    </recommendedName>
</protein>
<dbReference type="InterPro" id="IPR004681">
    <property type="entry name" value="TRAP_DctM"/>
</dbReference>
<dbReference type="STRING" id="1821621.A8C75_18915"/>
<feature type="transmembrane region" description="Helical" evidence="7">
    <location>
        <begin position="277"/>
        <end position="296"/>
    </location>
</feature>
<keyword evidence="7" id="KW-0813">Transport</keyword>
<evidence type="ECO:0000256" key="2">
    <source>
        <dbReference type="ARBA" id="ARBA00022475"/>
    </source>
</evidence>
<name>A0A1A9F3A6_9GAMM</name>
<keyword evidence="6 7" id="KW-0472">Membrane</keyword>
<evidence type="ECO:0000256" key="3">
    <source>
        <dbReference type="ARBA" id="ARBA00022519"/>
    </source>
</evidence>
<feature type="transmembrane region" description="Helical" evidence="7">
    <location>
        <begin position="365"/>
        <end position="386"/>
    </location>
</feature>
<reference evidence="10" key="1">
    <citation type="submission" date="2016-05" db="EMBL/GenBank/DDBJ databases">
        <authorList>
            <person name="Baek K."/>
            <person name="Yang S.-J."/>
        </authorList>
    </citation>
    <scope>NUCLEOTIDE SEQUENCE [LARGE SCALE GENOMIC DNA]</scope>
    <source>
        <strain evidence="10">ST58-10</strain>
    </source>
</reference>
<comment type="caution">
    <text evidence="7">Lacks conserved residue(s) required for the propagation of feature annotation.</text>
</comment>
<evidence type="ECO:0000256" key="1">
    <source>
        <dbReference type="ARBA" id="ARBA00004429"/>
    </source>
</evidence>
<dbReference type="NCBIfam" id="TIGR00786">
    <property type="entry name" value="dctM"/>
    <property type="match status" value="1"/>
</dbReference>
<sequence>MGLLVLLGVFMLAMLTGIPIAFALGIAAFAAALMEGLPELIVFQRMVSGMSGFTLLAIPFFVFAGELMMHGGIALRLVRFAETLVGQVRGGLGVVNVLSSMLFGGISGSAVADTSALGSVMIPMMREKGYPDDYSVNVTVTSSIAGIMIPPSHNMILYALAAGGGISIPALFLAGIVPGILMCVILALAAYVIAVREGYPSSKFPGWRLVLISAASALPGFMTAVVIIGGVLSGIFTVTESAAIGAIWALLVTLIIYRSLSWEAFRTSLTQSIRTTSLVMILVGAATAFAYFLALYQVPEKIMELMLSISDSKIMILLMVNIALLILGMFMDMAALILICTPIFLPVVREYGMDPVQFGMVLMMNLGLGLTTPPVGGCLFVGCAVAKVRIESVLKTIWPFYMAILVALLLTTYVPAISLTLPNLFL</sequence>
<comment type="function">
    <text evidence="7">Part of the tripartite ATP-independent periplasmic (TRAP) transport system.</text>
</comment>
<dbReference type="PANTHER" id="PTHR33362">
    <property type="entry name" value="SIALIC ACID TRAP TRANSPORTER PERMEASE PROTEIN SIAT-RELATED"/>
    <property type="match status" value="1"/>
</dbReference>
<organism evidence="9 10">
    <name type="scientific">Marinobacterium aestuarii</name>
    <dbReference type="NCBI Taxonomy" id="1821621"/>
    <lineage>
        <taxon>Bacteria</taxon>
        <taxon>Pseudomonadati</taxon>
        <taxon>Pseudomonadota</taxon>
        <taxon>Gammaproteobacteria</taxon>
        <taxon>Oceanospirillales</taxon>
        <taxon>Oceanospirillaceae</taxon>
        <taxon>Marinobacterium</taxon>
    </lineage>
</organism>
<dbReference type="GO" id="GO:0005886">
    <property type="term" value="C:plasma membrane"/>
    <property type="evidence" value="ECO:0007669"/>
    <property type="project" value="UniProtKB-SubCell"/>
</dbReference>
<comment type="subcellular location">
    <subcellularLocation>
        <location evidence="1 7">Cell inner membrane</location>
        <topology evidence="1 7">Multi-pass membrane protein</topology>
    </subcellularLocation>
</comment>
<dbReference type="AlphaFoldDB" id="A0A1A9F3A6"/>
<feature type="domain" description="TRAP C4-dicarboxylate transport system permease DctM subunit" evidence="8">
    <location>
        <begin position="7"/>
        <end position="417"/>
    </location>
</feature>
<dbReference type="PANTHER" id="PTHR33362:SF2">
    <property type="entry name" value="TRAP TRANSPORTER LARGE PERMEASE PROTEIN"/>
    <property type="match status" value="1"/>
</dbReference>
<feature type="transmembrane region" description="Helical" evidence="7">
    <location>
        <begin position="206"/>
        <end position="228"/>
    </location>
</feature>
<dbReference type="EMBL" id="CP015839">
    <property type="protein sequence ID" value="ANG64341.1"/>
    <property type="molecule type" value="Genomic_DNA"/>
</dbReference>
<dbReference type="PIRSF" id="PIRSF006066">
    <property type="entry name" value="HI0050"/>
    <property type="match status" value="1"/>
</dbReference>
<evidence type="ECO:0000259" key="8">
    <source>
        <dbReference type="Pfam" id="PF06808"/>
    </source>
</evidence>
<evidence type="ECO:0000256" key="5">
    <source>
        <dbReference type="ARBA" id="ARBA00022989"/>
    </source>
</evidence>
<reference evidence="9 10" key="2">
    <citation type="journal article" date="2018" name="Int. J. Syst. Evol. Microbiol.">
        <title>Marinobacterium aestuarii sp. nov., a benzene-degrading marine bacterium isolated from estuary sediment.</title>
        <authorList>
            <person name="Bae S.S."/>
            <person name="Jung J."/>
            <person name="Chung D."/>
            <person name="Baek K."/>
        </authorList>
    </citation>
    <scope>NUCLEOTIDE SEQUENCE [LARGE SCALE GENOMIC DNA]</scope>
    <source>
        <strain evidence="9 10">ST58-10</strain>
    </source>
</reference>
<dbReference type="GO" id="GO:0022857">
    <property type="term" value="F:transmembrane transporter activity"/>
    <property type="evidence" value="ECO:0007669"/>
    <property type="project" value="UniProtKB-UniRule"/>
</dbReference>